<dbReference type="Proteomes" id="UP000184364">
    <property type="component" value="Unassembled WGS sequence"/>
</dbReference>
<keyword evidence="3" id="KW-1185">Reference proteome</keyword>
<reference evidence="3" key="1">
    <citation type="submission" date="2016-11" db="EMBL/GenBank/DDBJ databases">
        <authorList>
            <person name="Varghese N."/>
            <person name="Submissions S."/>
        </authorList>
    </citation>
    <scope>NUCLEOTIDE SEQUENCE [LARGE SCALE GENOMIC DNA]</scope>
    <source>
        <strain evidence="3">DSM 26899</strain>
    </source>
</reference>
<evidence type="ECO:0000313" key="3">
    <source>
        <dbReference type="Proteomes" id="UP000184364"/>
    </source>
</evidence>
<dbReference type="EMBL" id="FRAV01000048">
    <property type="protein sequence ID" value="SHM43831.1"/>
    <property type="molecule type" value="Genomic_DNA"/>
</dbReference>
<dbReference type="RefSeq" id="WP_073297256.1">
    <property type="nucleotide sequence ID" value="NZ_FRAV01000048.1"/>
</dbReference>
<organism evidence="2 3">
    <name type="scientific">Chryseobacterium polytrichastri</name>
    <dbReference type="NCBI Taxonomy" id="1302687"/>
    <lineage>
        <taxon>Bacteria</taxon>
        <taxon>Pseudomonadati</taxon>
        <taxon>Bacteroidota</taxon>
        <taxon>Flavobacteriia</taxon>
        <taxon>Flavobacteriales</taxon>
        <taxon>Weeksellaceae</taxon>
        <taxon>Chryseobacterium group</taxon>
        <taxon>Chryseobacterium</taxon>
    </lineage>
</organism>
<keyword evidence="1" id="KW-0812">Transmembrane</keyword>
<evidence type="ECO:0000256" key="1">
    <source>
        <dbReference type="SAM" id="Phobius"/>
    </source>
</evidence>
<keyword evidence="1" id="KW-0472">Membrane</keyword>
<dbReference type="STRING" id="1302687.SAMN05444267_10487"/>
<accession>A0A1M7ISY6</accession>
<name>A0A1M7ISY6_9FLAO</name>
<feature type="transmembrane region" description="Helical" evidence="1">
    <location>
        <begin position="20"/>
        <end position="42"/>
    </location>
</feature>
<dbReference type="NCBIfam" id="TIGR04131">
    <property type="entry name" value="Bac_Flav_CTERM"/>
    <property type="match status" value="1"/>
</dbReference>
<gene>
    <name evidence="2" type="ORF">SAMN05444267_10487</name>
</gene>
<dbReference type="Pfam" id="PF13585">
    <property type="entry name" value="CHU_C"/>
    <property type="match status" value="1"/>
</dbReference>
<proteinExistence type="predicted"/>
<dbReference type="OrthoDB" id="7794186at2"/>
<sequence length="1970" mass="210258">MLLQWYNDKQLSTAGISMKVPAFIFLFLMFSLTAKASGLYWIGGSGNWSDINHWSLSSGNSGGQLSPSIPQARDNVIFDHNSGFTANSKTITINQESSCLNFTVTGAQQAPVFDGTILNIYGSADFQTGTVLNNSIYFRSGGTSTIDFNKEVSGSVVIYFLGSGTYKISGILNSTGKMYFLSGSLDFGSSRITTSFFDEAGCCGAVPSAAVEPRSLNLGSSIITLTDRNSQLGGSPSWNYTGTTLIGGTSLINISKGADDGYAVSFRGKDRHIYNKVSFTSKANPLDPSAYGWYRIAEGNCTFNTLSFMSSGFITSNCIIDTLNLARSKTYYLAGSQQINAIHNPTSSCEPPWTLSGYGGTPTTIKSDKGLNLQNVRLNKLKATGSELFSVNNGIDGGQNLGWVFISTPKNLYWVGGGGNWNDPSHWSTNADGAPSEGCLPTRSDNVFFNQFSGEISSADPIIINSPDAECNSITWNEVPGSPVFETATPRDMLSIFGSSTWQKGMQYKIANTHYMGTNTGNTLTSNGVQILGNTEFLSNGEWILHDAFSSPENDILFRNGHLNTNNQSLIVRNFGPINSGLRVRTLTLGNSIITVNGNWSYISYAGSSIQLNAATSQINLTANGASFHYDSGLVYHNVNFTNTNGGAQLYSTLQTSTTPCTFNSVTFTGNALINVGGDPTPLTIATLNLGSSKKYVLGTNMEVKVTSFKVSGTPCSGLLDISSYLPGTKARLNLINPTTITGAKVTDINAVGSTLTVTGGIDGGNNQNIRITPATSRNFYWIGGSGNWSDPTHWTPHKDGTAGPINPCLPSAIDDVFFNRYSGTDYTVTLDIPANCNTMTWEEVAGNKPVLKGLIANPLTINGSLILQTGMNYDVERTNFVGSTSRITITTHGVKMDYSTENISGKGVFFNNTKGSWLLLDTFNVKNFGVTSGTFDTNNQNINAENYCSEPGTEGTNTTLILGSSIINIAGYWEGSAIKTLNEGKSIINMLGIMPPSNSSGSGVNNNEFKSRPGLVYHDLNFLNSDLKGSIIGYDVNTGSTFNNVIFFGESRINGSNQFNTLTLGNGKNSHLMQGSTQTLIQLINNSSCGIWDFDNSQAALKATIKSTSNISLNNVKMSGISVVGGASYTASGINMGNNSGWTFSSPTAKNLYWIGGSGSWDDHNHWTSNTDGTPSGACVPTRDDNVFFNRYSGENPIINISGIAEFHDMTWNNVTGNPLIGGTLHCYGSVTLQSSLSHNGGIQFLSSEKENTITTGGAIVTNNFDVQFSGSGRYLFLDDFTTNSRINFGSGTLNTNGKNVKALSFNGENPVFFESNKQYLILGASKIHLTGEGWSYTGSHLDAGTSHIELTGAANKFKGKDGAVYHSITFDAYDNPKNQLFGSITVDQLIFSSKNSTYQLEAGKTITVNDRLQMGGTNCATVQLQSTIAGTQSGLCIKGGNTTFNFISIKDIYAFGLPINILPQGTNGGNTTNINFLPNPGTGIGALGPDIKICVGSLPILLDGRAFMPNDNTSIQWTNLTTGEVLGTEMKQAITHGGTYRIKVIYDFNCEVTDDITITIDPVIDLAAKITITQPTCTVTSGAISIMPTEGINYSVDGGAFSPSTYYKLASGNHTIISKNAAGCLSEPLAVTINPQPIPPTATISYGNGEFQAIGKINVVQTGQEGGTYTAFPLGLAMDKTTGTIDLASSTPGQTYVVTYSFSGGGCTGNTTTSIRINLSQAAISYSLQDYCAVGFVKILQHGPSGGYYTSSPLGLKIHESTGTIDLSESTAGTYLVNYTYKDGSVQSIATTMITVNALPKVTITSELGTEIQKGQTITLTASGGMSYDWIGPDIQSGHHTSTIKISPKETSIYTVIVTNTHGCSTAMDLTIKVKKVQSLIPNNVITPNGDGKNDTWIIKNIEQYPNSTVRIYDRAGRLLLSKIGYANDWDGSLHGKLLSEDAYIYVIEPGNGMAIIRGTVSIIRDGQ</sequence>
<protein>
    <submittedName>
        <fullName evidence="2">Gliding motility-associated C-terminal domain-containing protein</fullName>
    </submittedName>
</protein>
<keyword evidence="1" id="KW-1133">Transmembrane helix</keyword>
<evidence type="ECO:0000313" key="2">
    <source>
        <dbReference type="EMBL" id="SHM43831.1"/>
    </source>
</evidence>
<dbReference type="InterPro" id="IPR026341">
    <property type="entry name" value="T9SS_type_B"/>
</dbReference>